<sequence length="203" mass="23853">MELIVYLEPPTQVKQIVNSFLDTVASDIAFTTANKYECHVSMTGFFQIEQEHQIQKLKNMLEVILQREICSNPELDMCPLLVRDKITDLPAHLLLPVTVSDDYRQRIFKLAEEAGKKLHINIRPKRINHISLAYWDEKEEKDCTKLFEMIKSAADSYFLQYHDISSCSNEPWHIVLYQRTFKNEVVGGQHRFKEISRWPILQN</sequence>
<dbReference type="EMBL" id="JAANQT010003954">
    <property type="protein sequence ID" value="KAG1300594.1"/>
    <property type="molecule type" value="Genomic_DNA"/>
</dbReference>
<evidence type="ECO:0000313" key="2">
    <source>
        <dbReference type="Proteomes" id="UP000716291"/>
    </source>
</evidence>
<keyword evidence="2" id="KW-1185">Reference proteome</keyword>
<name>A0A9P6WXL2_RHIOR</name>
<protein>
    <submittedName>
        <fullName evidence="1">Uncharacterized protein</fullName>
    </submittedName>
</protein>
<dbReference type="AlphaFoldDB" id="A0A9P6WXL2"/>
<dbReference type="Proteomes" id="UP000716291">
    <property type="component" value="Unassembled WGS sequence"/>
</dbReference>
<comment type="caution">
    <text evidence="1">The sequence shown here is derived from an EMBL/GenBank/DDBJ whole genome shotgun (WGS) entry which is preliminary data.</text>
</comment>
<gene>
    <name evidence="1" type="ORF">G6F64_012554</name>
</gene>
<proteinExistence type="predicted"/>
<reference evidence="1" key="1">
    <citation type="journal article" date="2020" name="Microb. Genom.">
        <title>Genetic diversity of clinical and environmental Mucorales isolates obtained from an investigation of mucormycosis cases among solid organ transplant recipients.</title>
        <authorList>
            <person name="Nguyen M.H."/>
            <person name="Kaul D."/>
            <person name="Muto C."/>
            <person name="Cheng S.J."/>
            <person name="Richter R.A."/>
            <person name="Bruno V.M."/>
            <person name="Liu G."/>
            <person name="Beyhan S."/>
            <person name="Sundermann A.J."/>
            <person name="Mounaud S."/>
            <person name="Pasculle A.W."/>
            <person name="Nierman W.C."/>
            <person name="Driscoll E."/>
            <person name="Cumbie R."/>
            <person name="Clancy C.J."/>
            <person name="Dupont C.L."/>
        </authorList>
    </citation>
    <scope>NUCLEOTIDE SEQUENCE</scope>
    <source>
        <strain evidence="1">GL11</strain>
    </source>
</reference>
<dbReference type="OrthoDB" id="2110229at2759"/>
<evidence type="ECO:0000313" key="1">
    <source>
        <dbReference type="EMBL" id="KAG1300594.1"/>
    </source>
</evidence>
<organism evidence="1 2">
    <name type="scientific">Rhizopus oryzae</name>
    <name type="common">Mucormycosis agent</name>
    <name type="synonym">Rhizopus arrhizus var. delemar</name>
    <dbReference type="NCBI Taxonomy" id="64495"/>
    <lineage>
        <taxon>Eukaryota</taxon>
        <taxon>Fungi</taxon>
        <taxon>Fungi incertae sedis</taxon>
        <taxon>Mucoromycota</taxon>
        <taxon>Mucoromycotina</taxon>
        <taxon>Mucoromycetes</taxon>
        <taxon>Mucorales</taxon>
        <taxon>Mucorineae</taxon>
        <taxon>Rhizopodaceae</taxon>
        <taxon>Rhizopus</taxon>
    </lineage>
</organism>
<accession>A0A9P6WXL2</accession>